<keyword evidence="1" id="KW-0328">Glycosyltransferase</keyword>
<evidence type="ECO:0000256" key="7">
    <source>
        <dbReference type="ARBA" id="ARBA00048472"/>
    </source>
</evidence>
<keyword evidence="9" id="KW-1185">Reference proteome</keyword>
<protein>
    <recommendedName>
        <fullName evidence="5">Protein-arginine rhamnosyltransferase</fullName>
    </recommendedName>
    <alternativeName>
        <fullName evidence="6">EF-P arginine rhamnosyltransferase</fullName>
    </alternativeName>
</protein>
<evidence type="ECO:0000313" key="9">
    <source>
        <dbReference type="Proteomes" id="UP000005835"/>
    </source>
</evidence>
<dbReference type="RefSeq" id="WP_005436497.1">
    <property type="nucleotide sequence ID" value="NZ_JH815519.1"/>
</dbReference>
<dbReference type="AlphaFoldDB" id="K1KFH3"/>
<sequence>MSQRAESADTVLAPAGAVIFCRVIDNFGDAGVTWRLSKRLRDLGLPVTLVIDAVDVLARLVHDLDPAATDALVRGIRIADWDAFEAEVSAGDLSRIGGVWPSLVFETFGCRLPDAVEAGLCDGRTRLWVNLDYLSAEEWVEGSHMVWGLHPTLPVKKLWFFPGFTDRTGGLLIEDGLDEARRAFDAAAWRRAHGARDGLRTLFFFVYPVNAIDRLAAGLRAAGEPLNLMLAPGEASDMLERALKGDARFNVVRLPFVPQEEFDDILRAVDGAVIRGEDSFVRAQLAGTPLLWATYPTEDKAHEIKLDAWLARFREAWPADAAVPFETYEAASRHWVDGTLEPAEVKAWLDQLPVQKRAAEVWRESLLRRGDLARRILELVPRA</sequence>
<reference evidence="8 9" key="1">
    <citation type="submission" date="2012-05" db="EMBL/GenBank/DDBJ databases">
        <title>The Genome Sequence of Sutterella wadsworthensis 2_1_59BFAA.</title>
        <authorList>
            <consortium name="The Broad Institute Genome Sequencing Platform"/>
            <person name="Earl A."/>
            <person name="Ward D."/>
            <person name="Feldgarden M."/>
            <person name="Gevers D."/>
            <person name="Daigneault M."/>
            <person name="Strauss J."/>
            <person name="Allen-Vercoe E."/>
            <person name="Walker B."/>
            <person name="Young S.K."/>
            <person name="Zeng Q."/>
            <person name="Gargeya S."/>
            <person name="Fitzgerald M."/>
            <person name="Haas B."/>
            <person name="Abouelleil A."/>
            <person name="Alvarado L."/>
            <person name="Arachchi H.M."/>
            <person name="Berlin A.M."/>
            <person name="Chapman S.B."/>
            <person name="Goldberg J."/>
            <person name="Griggs A."/>
            <person name="Gujja S."/>
            <person name="Hansen M."/>
            <person name="Howarth C."/>
            <person name="Imamovic A."/>
            <person name="Larimer J."/>
            <person name="McCowen C."/>
            <person name="Montmayeur A."/>
            <person name="Murphy C."/>
            <person name="Neiman D."/>
            <person name="Pearson M."/>
            <person name="Priest M."/>
            <person name="Roberts A."/>
            <person name="Saif S."/>
            <person name="Shea T."/>
            <person name="Sisk P."/>
            <person name="Sykes S."/>
            <person name="Wortman J."/>
            <person name="Nusbaum C."/>
            <person name="Birren B."/>
        </authorList>
    </citation>
    <scope>NUCLEOTIDE SEQUENCE [LARGE SCALE GENOMIC DNA]</scope>
    <source>
        <strain evidence="8 9">2_1_59BFAA</strain>
    </source>
</reference>
<evidence type="ECO:0000256" key="3">
    <source>
        <dbReference type="ARBA" id="ARBA00024303"/>
    </source>
</evidence>
<evidence type="ECO:0000256" key="1">
    <source>
        <dbReference type="ARBA" id="ARBA00022676"/>
    </source>
</evidence>
<dbReference type="InterPro" id="IPR016633">
    <property type="entry name" value="EarP"/>
</dbReference>
<comment type="caution">
    <text evidence="8">The sequence shown here is derived from an EMBL/GenBank/DDBJ whole genome shotgun (WGS) entry which is preliminary data.</text>
</comment>
<organism evidence="8 9">
    <name type="scientific">Sutterella wadsworthensis 2_1_59BFAA</name>
    <dbReference type="NCBI Taxonomy" id="742823"/>
    <lineage>
        <taxon>Bacteria</taxon>
        <taxon>Pseudomonadati</taxon>
        <taxon>Pseudomonadota</taxon>
        <taxon>Betaproteobacteria</taxon>
        <taxon>Burkholderiales</taxon>
        <taxon>Sutterellaceae</taxon>
        <taxon>Sutterella</taxon>
    </lineage>
</organism>
<comment type="catalytic activity">
    <reaction evidence="7">
        <text>dTDP-beta-L-rhamnose + L-arginyl-[protein] = N(omega)-(alpha-L-rhamnosyl)-L-arginyl-[protein] + dTDP + H(+)</text>
        <dbReference type="Rhea" id="RHEA:66692"/>
        <dbReference type="Rhea" id="RHEA-COMP:10532"/>
        <dbReference type="Rhea" id="RHEA-COMP:17096"/>
        <dbReference type="ChEBI" id="CHEBI:15378"/>
        <dbReference type="ChEBI" id="CHEBI:29965"/>
        <dbReference type="ChEBI" id="CHEBI:57510"/>
        <dbReference type="ChEBI" id="CHEBI:58369"/>
        <dbReference type="ChEBI" id="CHEBI:167445"/>
    </reaction>
    <physiologicalReaction direction="left-to-right" evidence="7">
        <dbReference type="Rhea" id="RHEA:66693"/>
    </physiologicalReaction>
</comment>
<dbReference type="eggNOG" id="COG4394">
    <property type="taxonomic scope" value="Bacteria"/>
</dbReference>
<gene>
    <name evidence="8" type="ORF">HMPREF9465_01923</name>
</gene>
<keyword evidence="2" id="KW-0808">Transferase</keyword>
<dbReference type="OrthoDB" id="209085at2"/>
<dbReference type="GO" id="GO:0106361">
    <property type="term" value="F:protein-arginine rhamnosyltransferase activity"/>
    <property type="evidence" value="ECO:0007669"/>
    <property type="project" value="InterPro"/>
</dbReference>
<accession>K1KFH3</accession>
<dbReference type="EMBL" id="ADMG01000041">
    <property type="protein sequence ID" value="EKB30509.1"/>
    <property type="molecule type" value="Genomic_DNA"/>
</dbReference>
<evidence type="ECO:0000256" key="5">
    <source>
        <dbReference type="ARBA" id="ARBA00024416"/>
    </source>
</evidence>
<name>K1KFH3_9BURK</name>
<dbReference type="STRING" id="742823.HMPREF9465_01923"/>
<comment type="function">
    <text evidence="3">Protein-arginine rhamnosyltransferase that catalyzes the transfer of a single rhamnose to elongation factor P (EF-P) on 'Lys-32', a modification required for EF-P-dependent rescue of polyproline stalled ribosomes.</text>
</comment>
<evidence type="ECO:0000256" key="2">
    <source>
        <dbReference type="ARBA" id="ARBA00022679"/>
    </source>
</evidence>
<evidence type="ECO:0000313" key="8">
    <source>
        <dbReference type="EMBL" id="EKB30509.1"/>
    </source>
</evidence>
<proteinExistence type="inferred from homology"/>
<evidence type="ECO:0000256" key="6">
    <source>
        <dbReference type="ARBA" id="ARBA00030025"/>
    </source>
</evidence>
<dbReference type="Proteomes" id="UP000005835">
    <property type="component" value="Unassembled WGS sequence"/>
</dbReference>
<dbReference type="PATRIC" id="fig|742823.3.peg.1919"/>
<dbReference type="HOGENOM" id="CLU_060250_0_0_4"/>
<evidence type="ECO:0000256" key="4">
    <source>
        <dbReference type="ARBA" id="ARBA00024346"/>
    </source>
</evidence>
<dbReference type="Pfam" id="PF10093">
    <property type="entry name" value="EarP"/>
    <property type="match status" value="1"/>
</dbReference>
<comment type="similarity">
    <text evidence="4">Belongs to the glycosyltransferase 104 family.</text>
</comment>